<sequence length="427" mass="44970">PGQARLERALRSIPAELWAVPPLPAPGLLRERAAVPPGVPNKGNPQVGRSSVQRAPPSKEGSVTSREDSKPPPGSGAGAASARESALLLPSPPPSRPASSCSSGPAPGDASPGIVEGRCRLCGCGLGVSPWGNPRCRGCSAVEVVRLEHHPLRPLLLDWPAGFHRLPTNVCAARLHRAGQAHAAAYAARGQVPRARGRRPDRVGPRLRAGQRPVGPQALAAAELGWRQPGHLGPALRFGRSRAAEPPRPLLSLRRALERQDFPVRRASPRPPPAPPHSPPLILSLCLRFVGCGMRCPGHWLWPCRAKSCLECDRASTGRGHDGPSPFRRQRRGLARCQFPCAVRRSSILHPTELSSSHVPSSSQRETEFEAGGRAANGCAGLDSGAAGRQTTRTGAALPVVAGVAVVQCSCSPSLSPFPDCASQRLP</sequence>
<evidence type="ECO:0000256" key="1">
    <source>
        <dbReference type="SAM" id="MobiDB-lite"/>
    </source>
</evidence>
<comment type="caution">
    <text evidence="2">The sequence shown here is derived from an EMBL/GenBank/DDBJ whole genome shotgun (WGS) entry which is preliminary data.</text>
</comment>
<reference evidence="2" key="1">
    <citation type="submission" date="2023-10" db="EMBL/GenBank/DDBJ databases">
        <authorList>
            <person name="Chen Y."/>
            <person name="Shah S."/>
            <person name="Dougan E. K."/>
            <person name="Thang M."/>
            <person name="Chan C."/>
        </authorList>
    </citation>
    <scope>NUCLEOTIDE SEQUENCE [LARGE SCALE GENOMIC DNA]</scope>
</reference>
<name>A0ABN9USV0_9DINO</name>
<dbReference type="Proteomes" id="UP001189429">
    <property type="component" value="Unassembled WGS sequence"/>
</dbReference>
<accession>A0ABN9USV0</accession>
<dbReference type="EMBL" id="CAUYUJ010016224">
    <property type="protein sequence ID" value="CAK0863077.1"/>
    <property type="molecule type" value="Genomic_DNA"/>
</dbReference>
<feature type="region of interest" description="Disordered" evidence="1">
    <location>
        <begin position="28"/>
        <end position="110"/>
    </location>
</feature>
<gene>
    <name evidence="2" type="ORF">PCOR1329_LOCUS51323</name>
</gene>
<feature type="compositionally biased region" description="Low complexity" evidence="1">
    <location>
        <begin position="78"/>
        <end position="89"/>
    </location>
</feature>
<organism evidence="2 3">
    <name type="scientific">Prorocentrum cordatum</name>
    <dbReference type="NCBI Taxonomy" id="2364126"/>
    <lineage>
        <taxon>Eukaryota</taxon>
        <taxon>Sar</taxon>
        <taxon>Alveolata</taxon>
        <taxon>Dinophyceae</taxon>
        <taxon>Prorocentrales</taxon>
        <taxon>Prorocentraceae</taxon>
        <taxon>Prorocentrum</taxon>
    </lineage>
</organism>
<proteinExistence type="predicted"/>
<keyword evidence="3" id="KW-1185">Reference proteome</keyword>
<feature type="compositionally biased region" description="Polar residues" evidence="1">
    <location>
        <begin position="43"/>
        <end position="53"/>
    </location>
</feature>
<feature type="non-terminal residue" evidence="2">
    <location>
        <position position="1"/>
    </location>
</feature>
<evidence type="ECO:0000313" key="2">
    <source>
        <dbReference type="EMBL" id="CAK0863077.1"/>
    </source>
</evidence>
<feature type="compositionally biased region" description="Low complexity" evidence="1">
    <location>
        <begin position="97"/>
        <end position="110"/>
    </location>
</feature>
<feature type="region of interest" description="Disordered" evidence="1">
    <location>
        <begin position="188"/>
        <end position="214"/>
    </location>
</feature>
<protein>
    <submittedName>
        <fullName evidence="2">Uncharacterized protein</fullName>
    </submittedName>
</protein>
<evidence type="ECO:0000313" key="3">
    <source>
        <dbReference type="Proteomes" id="UP001189429"/>
    </source>
</evidence>